<comment type="caution">
    <text evidence="3">The sequence shown here is derived from an EMBL/GenBank/DDBJ whole genome shotgun (WGS) entry which is preliminary data.</text>
</comment>
<name>A0A0R3MLS5_9BRAD</name>
<feature type="region of interest" description="Disordered" evidence="1">
    <location>
        <begin position="228"/>
        <end position="261"/>
    </location>
</feature>
<feature type="compositionally biased region" description="Low complexity" evidence="1">
    <location>
        <begin position="197"/>
        <end position="212"/>
    </location>
</feature>
<accession>A0A0R3MLS5</accession>
<feature type="region of interest" description="Disordered" evidence="1">
    <location>
        <begin position="90"/>
        <end position="121"/>
    </location>
</feature>
<sequence length="291" mass="30186">MAINNPPAIKEGVELASMLPGFRFLFTAIILSMSVLIFGLGAAALLRAAHEEFANLPSRRAAPEPMFARQTDDSLPTLALLRVDPPVVDKPAENVPADAIPEAATDAPVTAGQTPDAGPAEPEKLAALKTAEPVQAEAVKEAAKEAAKPAPSAQETNAETPPAPAPAAEAPVANTEEKLAAIAETQPSAVTPPSPAEPATAAVSPEVSPAAPRIATLGGPAVVIEEKTSAASATTEAKPDRNAVKKRAAERAREKRQLAVRRARLAREAAAQQQQLLANPFTQLQPPRVTR</sequence>
<keyword evidence="2" id="KW-0812">Transmembrane</keyword>
<proteinExistence type="predicted"/>
<dbReference type="AlphaFoldDB" id="A0A0R3MLS5"/>
<feature type="region of interest" description="Disordered" evidence="1">
    <location>
        <begin position="133"/>
        <end position="213"/>
    </location>
</feature>
<gene>
    <name evidence="3" type="ORF">CQ14_27755</name>
</gene>
<evidence type="ECO:0000256" key="2">
    <source>
        <dbReference type="SAM" id="Phobius"/>
    </source>
</evidence>
<dbReference type="EMBL" id="LLYB01000099">
    <property type="protein sequence ID" value="KRR19135.1"/>
    <property type="molecule type" value="Genomic_DNA"/>
</dbReference>
<feature type="compositionally biased region" description="Low complexity" evidence="1">
    <location>
        <begin position="148"/>
        <end position="174"/>
    </location>
</feature>
<organism evidence="3 4">
    <name type="scientific">Bradyrhizobium lablabi</name>
    <dbReference type="NCBI Taxonomy" id="722472"/>
    <lineage>
        <taxon>Bacteria</taxon>
        <taxon>Pseudomonadati</taxon>
        <taxon>Pseudomonadota</taxon>
        <taxon>Alphaproteobacteria</taxon>
        <taxon>Hyphomicrobiales</taxon>
        <taxon>Nitrobacteraceae</taxon>
        <taxon>Bradyrhizobium</taxon>
    </lineage>
</organism>
<protein>
    <submittedName>
        <fullName evidence="3">Uncharacterized protein</fullName>
    </submittedName>
</protein>
<evidence type="ECO:0000313" key="3">
    <source>
        <dbReference type="EMBL" id="KRR19135.1"/>
    </source>
</evidence>
<reference evidence="3 4" key="1">
    <citation type="submission" date="2014-03" db="EMBL/GenBank/DDBJ databases">
        <title>Bradyrhizobium valentinum sp. nov., isolated from effective nodules of Lupinus mariae-josephae, a lupine endemic of basic-lime soils in Eastern Spain.</title>
        <authorList>
            <person name="Duran D."/>
            <person name="Rey L."/>
            <person name="Navarro A."/>
            <person name="Busquets A."/>
            <person name="Imperial J."/>
            <person name="Ruiz-Argueso T."/>
        </authorList>
    </citation>
    <scope>NUCLEOTIDE SEQUENCE [LARGE SCALE GENOMIC DNA]</scope>
    <source>
        <strain evidence="3 4">CCBAU 23086</strain>
    </source>
</reference>
<feature type="compositionally biased region" description="Basic and acidic residues" evidence="1">
    <location>
        <begin position="138"/>
        <end position="147"/>
    </location>
</feature>
<feature type="compositionally biased region" description="Basic and acidic residues" evidence="1">
    <location>
        <begin position="237"/>
        <end position="257"/>
    </location>
</feature>
<dbReference type="Proteomes" id="UP000051660">
    <property type="component" value="Unassembled WGS sequence"/>
</dbReference>
<evidence type="ECO:0000313" key="4">
    <source>
        <dbReference type="Proteomes" id="UP000051660"/>
    </source>
</evidence>
<keyword evidence="2" id="KW-1133">Transmembrane helix</keyword>
<feature type="transmembrane region" description="Helical" evidence="2">
    <location>
        <begin position="24"/>
        <end position="46"/>
    </location>
</feature>
<evidence type="ECO:0000256" key="1">
    <source>
        <dbReference type="SAM" id="MobiDB-lite"/>
    </source>
</evidence>
<keyword evidence="2" id="KW-0472">Membrane</keyword>